<keyword evidence="2" id="KW-1003">Cell membrane</keyword>
<organism evidence="8">
    <name type="scientific">Bellilinea caldifistulae</name>
    <dbReference type="NCBI Taxonomy" id="360411"/>
    <lineage>
        <taxon>Bacteria</taxon>
        <taxon>Bacillati</taxon>
        <taxon>Chloroflexota</taxon>
        <taxon>Anaerolineae</taxon>
        <taxon>Anaerolineales</taxon>
        <taxon>Anaerolineaceae</taxon>
        <taxon>Bellilinea</taxon>
    </lineage>
</organism>
<comment type="subcellular location">
    <subcellularLocation>
        <location evidence="1">Cell membrane</location>
        <topology evidence="1">Multi-pass membrane protein</topology>
    </subcellularLocation>
</comment>
<feature type="transmembrane region" description="Helical" evidence="6">
    <location>
        <begin position="117"/>
        <end position="134"/>
    </location>
</feature>
<accession>A0A7C4Q240</accession>
<evidence type="ECO:0000256" key="1">
    <source>
        <dbReference type="ARBA" id="ARBA00004651"/>
    </source>
</evidence>
<feature type="transmembrane region" description="Helical" evidence="6">
    <location>
        <begin position="6"/>
        <end position="28"/>
    </location>
</feature>
<sequence>MIFSPTMVLLIGGGFAFLLLILGIVVSITSERSMVEERLGRYVETQQQEILSEKRRSTPLTDWLNRRVERSTLGDRISQELSRADLKLRPGEFIALVVIIIILMAGVGYVIGQNSVVTAIIGAIIGGFLPRFYVKRQQNKRLIRFNEQLSDMLNLMVNGLRAGYSTMQAMEAVSKELPSPISDEFHRVVQEMQLGITMEKALDNLLKRIPSDDLDLVITAINVQREVGGNLAEILDTISFTIRERVRIKGEIRVLTTQVMYSGKFLSLLPLILIGVLYLLNRDYIMTFFKPESVPCGYIALGVAAILIISGYFTMTKLADIEV</sequence>
<feature type="transmembrane region" description="Helical" evidence="6">
    <location>
        <begin position="298"/>
        <end position="315"/>
    </location>
</feature>
<dbReference type="InterPro" id="IPR042094">
    <property type="entry name" value="T2SS_GspF_sf"/>
</dbReference>
<keyword evidence="5 6" id="KW-0472">Membrane</keyword>
<evidence type="ECO:0000256" key="4">
    <source>
        <dbReference type="ARBA" id="ARBA00022989"/>
    </source>
</evidence>
<evidence type="ECO:0000256" key="6">
    <source>
        <dbReference type="SAM" id="Phobius"/>
    </source>
</evidence>
<evidence type="ECO:0000256" key="3">
    <source>
        <dbReference type="ARBA" id="ARBA00022692"/>
    </source>
</evidence>
<keyword evidence="4 6" id="KW-1133">Transmembrane helix</keyword>
<protein>
    <submittedName>
        <fullName evidence="8">Secretion system protein</fullName>
    </submittedName>
</protein>
<feature type="transmembrane region" description="Helical" evidence="6">
    <location>
        <begin position="93"/>
        <end position="111"/>
    </location>
</feature>
<proteinExistence type="predicted"/>
<dbReference type="Pfam" id="PF00482">
    <property type="entry name" value="T2SSF"/>
    <property type="match status" value="1"/>
</dbReference>
<dbReference type="Gene3D" id="1.20.81.30">
    <property type="entry name" value="Type II secretion system (T2SS), domain F"/>
    <property type="match status" value="1"/>
</dbReference>
<dbReference type="EMBL" id="DSXR01000052">
    <property type="protein sequence ID" value="HGS87048.1"/>
    <property type="molecule type" value="Genomic_DNA"/>
</dbReference>
<feature type="domain" description="Type II secretion system protein GspF" evidence="7">
    <location>
        <begin position="153"/>
        <end position="278"/>
    </location>
</feature>
<evidence type="ECO:0000256" key="2">
    <source>
        <dbReference type="ARBA" id="ARBA00022475"/>
    </source>
</evidence>
<feature type="transmembrane region" description="Helical" evidence="6">
    <location>
        <begin position="259"/>
        <end position="278"/>
    </location>
</feature>
<dbReference type="InterPro" id="IPR018076">
    <property type="entry name" value="T2SS_GspF_dom"/>
</dbReference>
<dbReference type="PANTHER" id="PTHR35007">
    <property type="entry name" value="INTEGRAL MEMBRANE PROTEIN-RELATED"/>
    <property type="match status" value="1"/>
</dbReference>
<dbReference type="GO" id="GO:0005886">
    <property type="term" value="C:plasma membrane"/>
    <property type="evidence" value="ECO:0007669"/>
    <property type="project" value="UniProtKB-SubCell"/>
</dbReference>
<evidence type="ECO:0000259" key="7">
    <source>
        <dbReference type="Pfam" id="PF00482"/>
    </source>
</evidence>
<gene>
    <name evidence="8" type="ORF">ENT17_05450</name>
</gene>
<evidence type="ECO:0000313" key="8">
    <source>
        <dbReference type="EMBL" id="HGS87048.1"/>
    </source>
</evidence>
<name>A0A7C4Q240_9CHLR</name>
<comment type="caution">
    <text evidence="8">The sequence shown here is derived from an EMBL/GenBank/DDBJ whole genome shotgun (WGS) entry which is preliminary data.</text>
</comment>
<evidence type="ECO:0000256" key="5">
    <source>
        <dbReference type="ARBA" id="ARBA00023136"/>
    </source>
</evidence>
<dbReference type="AlphaFoldDB" id="A0A7C4Q240"/>
<dbReference type="PANTHER" id="PTHR35007:SF1">
    <property type="entry name" value="PILUS ASSEMBLY PROTEIN"/>
    <property type="match status" value="1"/>
</dbReference>
<reference evidence="8" key="1">
    <citation type="journal article" date="2020" name="mSystems">
        <title>Genome- and Community-Level Interaction Insights into Carbon Utilization and Element Cycling Functions of Hydrothermarchaeota in Hydrothermal Sediment.</title>
        <authorList>
            <person name="Zhou Z."/>
            <person name="Liu Y."/>
            <person name="Xu W."/>
            <person name="Pan J."/>
            <person name="Luo Z.H."/>
            <person name="Li M."/>
        </authorList>
    </citation>
    <scope>NUCLEOTIDE SEQUENCE [LARGE SCALE GENOMIC DNA]</scope>
    <source>
        <strain evidence="8">SpSt-556</strain>
    </source>
</reference>
<keyword evidence="3 6" id="KW-0812">Transmembrane</keyword>